<comment type="caution">
    <text evidence="2">The sequence shown here is derived from an EMBL/GenBank/DDBJ whole genome shotgun (WGS) entry which is preliminary data.</text>
</comment>
<keyword evidence="3" id="KW-1185">Reference proteome</keyword>
<protein>
    <recommendedName>
        <fullName evidence="1">DUF7159 domain-containing protein</fullName>
    </recommendedName>
</protein>
<dbReference type="RefSeq" id="WP_378617029.1">
    <property type="nucleotide sequence ID" value="NZ_JBHSAX010000033.1"/>
</dbReference>
<name>A0ABV8E4A7_9NOCA</name>
<accession>A0ABV8E4A7</accession>
<dbReference type="Pfam" id="PF23717">
    <property type="entry name" value="DUF7159"/>
    <property type="match status" value="1"/>
</dbReference>
<feature type="domain" description="DUF7159" evidence="1">
    <location>
        <begin position="34"/>
        <end position="213"/>
    </location>
</feature>
<evidence type="ECO:0000313" key="3">
    <source>
        <dbReference type="Proteomes" id="UP001595696"/>
    </source>
</evidence>
<sequence length="429" mass="42221">MSTEHGAVHAVALSGAGERLPERVLAQCTVAIDGDRRAAPAAVIAALDRLAAELRREPAGVAIAYHDPAERRALGTGLAAGRWHAASLISTRAAHLNVAGAMTWLAEFDDLLLCDVVPGHLTLTLVDRDRGRVLTGVTRTGGVTSDALGAAVTAARDQLDAAETRPDAVVLIGSAAADPAVAEAVRALGAPVLPCTVATIAPALGAALAISAEPGGIAEPPVSRSHSVRTAALLGAAALAAGFTVAGGAYLMSAPRSVPAPLAAGVFAPAAPARVAAPPQHISADGELEQAADVQRQAVWMQPAAPSRVPGGPLPLVPAEIAAGPAQAAAEDAACPPPAAGAVTDVPPLAGATAGPASPAGAAACASAPTTVPGTGVPAGDGRVGAPDAALLFPGEAPAPAPFTPESAAWWSNHVRLTVAWATQQLLPG</sequence>
<gene>
    <name evidence="2" type="ORF">ACFO0B_30735</name>
</gene>
<reference evidence="3" key="1">
    <citation type="journal article" date="2019" name="Int. J. Syst. Evol. Microbiol.">
        <title>The Global Catalogue of Microorganisms (GCM) 10K type strain sequencing project: providing services to taxonomists for standard genome sequencing and annotation.</title>
        <authorList>
            <consortium name="The Broad Institute Genomics Platform"/>
            <consortium name="The Broad Institute Genome Sequencing Center for Infectious Disease"/>
            <person name="Wu L."/>
            <person name="Ma J."/>
        </authorList>
    </citation>
    <scope>NUCLEOTIDE SEQUENCE [LARGE SCALE GENOMIC DNA]</scope>
    <source>
        <strain evidence="3">CGMCC 4.7330</strain>
    </source>
</reference>
<evidence type="ECO:0000313" key="2">
    <source>
        <dbReference type="EMBL" id="MFC3966381.1"/>
    </source>
</evidence>
<organism evidence="2 3">
    <name type="scientific">Nocardia jiangsuensis</name>
    <dbReference type="NCBI Taxonomy" id="1691563"/>
    <lineage>
        <taxon>Bacteria</taxon>
        <taxon>Bacillati</taxon>
        <taxon>Actinomycetota</taxon>
        <taxon>Actinomycetes</taxon>
        <taxon>Mycobacteriales</taxon>
        <taxon>Nocardiaceae</taxon>
        <taxon>Nocardia</taxon>
    </lineage>
</organism>
<dbReference type="Proteomes" id="UP001595696">
    <property type="component" value="Unassembled WGS sequence"/>
</dbReference>
<proteinExistence type="predicted"/>
<dbReference type="EMBL" id="JBHSAX010000033">
    <property type="protein sequence ID" value="MFC3966381.1"/>
    <property type="molecule type" value="Genomic_DNA"/>
</dbReference>
<dbReference type="InterPro" id="IPR055583">
    <property type="entry name" value="DUF7159"/>
</dbReference>
<evidence type="ECO:0000259" key="1">
    <source>
        <dbReference type="Pfam" id="PF23717"/>
    </source>
</evidence>